<dbReference type="Proteomes" id="UP000270094">
    <property type="component" value="Unassembled WGS sequence"/>
</dbReference>
<organism evidence="3 4">
    <name type="scientific">Strongylus vulgaris</name>
    <name type="common">Blood worm</name>
    <dbReference type="NCBI Taxonomy" id="40348"/>
    <lineage>
        <taxon>Eukaryota</taxon>
        <taxon>Metazoa</taxon>
        <taxon>Ecdysozoa</taxon>
        <taxon>Nematoda</taxon>
        <taxon>Chromadorea</taxon>
        <taxon>Rhabditida</taxon>
        <taxon>Rhabditina</taxon>
        <taxon>Rhabditomorpha</taxon>
        <taxon>Strongyloidea</taxon>
        <taxon>Strongylidae</taxon>
        <taxon>Strongylus</taxon>
    </lineage>
</organism>
<dbReference type="PANTHER" id="PTHR10858:SF30">
    <property type="entry name" value="CELL-DEATH-RELATED NUCLEASE 7"/>
    <property type="match status" value="1"/>
</dbReference>
<evidence type="ECO:0000256" key="2">
    <source>
        <dbReference type="ARBA" id="ARBA00022801"/>
    </source>
</evidence>
<dbReference type="PANTHER" id="PTHR10858">
    <property type="entry name" value="DEOXYRIBONUCLEASE II"/>
    <property type="match status" value="1"/>
</dbReference>
<protein>
    <submittedName>
        <fullName evidence="3">Uncharacterized protein</fullName>
    </submittedName>
</protein>
<dbReference type="Pfam" id="PF03265">
    <property type="entry name" value="DNase_II"/>
    <property type="match status" value="1"/>
</dbReference>
<dbReference type="GO" id="GO:0006309">
    <property type="term" value="P:apoptotic DNA fragmentation"/>
    <property type="evidence" value="ECO:0007669"/>
    <property type="project" value="TreeGrafter"/>
</dbReference>
<name>A0A3P7IFQ4_STRVU</name>
<keyword evidence="4" id="KW-1185">Reference proteome</keyword>
<dbReference type="OrthoDB" id="10261598at2759"/>
<feature type="non-terminal residue" evidence="3">
    <location>
        <position position="1"/>
    </location>
</feature>
<dbReference type="CDD" id="cd09120">
    <property type="entry name" value="PLDc_DNaseII_1"/>
    <property type="match status" value="1"/>
</dbReference>
<comment type="similarity">
    <text evidence="1">Belongs to the DNase II family.</text>
</comment>
<reference evidence="3 4" key="1">
    <citation type="submission" date="2018-11" db="EMBL/GenBank/DDBJ databases">
        <authorList>
            <consortium name="Pathogen Informatics"/>
        </authorList>
    </citation>
    <scope>NUCLEOTIDE SEQUENCE [LARGE SCALE GENOMIC DNA]</scope>
</reference>
<dbReference type="AlphaFoldDB" id="A0A3P7IFQ4"/>
<sequence length="106" mass="11582">FVAIKLPASADKQKGRSFFYFDSRQEGWIKSKLLITNNRSAIGATISQLYGIDEGHTFAIAYNDDSPDGPVEGKRGHSKGVAVFDENVGFWMVHSAPNFPPSSGEC</sequence>
<accession>A0A3P7IFQ4</accession>
<dbReference type="EMBL" id="UYYB01008632">
    <property type="protein sequence ID" value="VDM68386.1"/>
    <property type="molecule type" value="Genomic_DNA"/>
</dbReference>
<proteinExistence type="inferred from homology"/>
<evidence type="ECO:0000313" key="3">
    <source>
        <dbReference type="EMBL" id="VDM68386.1"/>
    </source>
</evidence>
<dbReference type="GO" id="GO:0004531">
    <property type="term" value="F:deoxyribonuclease II activity"/>
    <property type="evidence" value="ECO:0007669"/>
    <property type="project" value="InterPro"/>
</dbReference>
<gene>
    <name evidence="3" type="ORF">SVUK_LOCUS3384</name>
</gene>
<dbReference type="InterPro" id="IPR004947">
    <property type="entry name" value="DNase_II"/>
</dbReference>
<keyword evidence="2" id="KW-0378">Hydrolase</keyword>
<evidence type="ECO:0000313" key="4">
    <source>
        <dbReference type="Proteomes" id="UP000270094"/>
    </source>
</evidence>
<evidence type="ECO:0000256" key="1">
    <source>
        <dbReference type="ARBA" id="ARBA00007527"/>
    </source>
</evidence>